<organism evidence="3 4">
    <name type="scientific">Mucilaginibacter achroorhodeus</name>
    <dbReference type="NCBI Taxonomy" id="2599294"/>
    <lineage>
        <taxon>Bacteria</taxon>
        <taxon>Pseudomonadati</taxon>
        <taxon>Bacteroidota</taxon>
        <taxon>Sphingobacteriia</taxon>
        <taxon>Sphingobacteriales</taxon>
        <taxon>Sphingobacteriaceae</taxon>
        <taxon>Mucilaginibacter</taxon>
    </lineage>
</organism>
<feature type="transmembrane region" description="Helical" evidence="1">
    <location>
        <begin position="325"/>
        <end position="347"/>
    </location>
</feature>
<dbReference type="OrthoDB" id="5446016at2"/>
<dbReference type="EMBL" id="VOEI01000006">
    <property type="protein sequence ID" value="TWR24487.1"/>
    <property type="molecule type" value="Genomic_DNA"/>
</dbReference>
<dbReference type="PANTHER" id="PTHR36927">
    <property type="entry name" value="BLR4337 PROTEIN"/>
    <property type="match status" value="1"/>
</dbReference>
<feature type="transmembrane region" description="Helical" evidence="1">
    <location>
        <begin position="68"/>
        <end position="87"/>
    </location>
</feature>
<reference evidence="3 4" key="1">
    <citation type="submission" date="2019-07" db="EMBL/GenBank/DDBJ databases">
        <authorList>
            <person name="Kim J."/>
        </authorList>
    </citation>
    <scope>NUCLEOTIDE SEQUENCE [LARGE SCALE GENOMIC DNA]</scope>
    <source>
        <strain evidence="3 4">MJ1a</strain>
    </source>
</reference>
<feature type="transmembrane region" description="Helical" evidence="1">
    <location>
        <begin position="353"/>
        <end position="372"/>
    </location>
</feature>
<keyword evidence="3" id="KW-0012">Acyltransferase</keyword>
<dbReference type="InterPro" id="IPR050623">
    <property type="entry name" value="Glucan_succinyl_AcylTrfase"/>
</dbReference>
<dbReference type="Proteomes" id="UP000318010">
    <property type="component" value="Unassembled WGS sequence"/>
</dbReference>
<keyword evidence="3" id="KW-0808">Transferase</keyword>
<keyword evidence="1" id="KW-1133">Transmembrane helix</keyword>
<feature type="transmembrane region" description="Helical" evidence="1">
    <location>
        <begin position="247"/>
        <end position="265"/>
    </location>
</feature>
<dbReference type="InterPro" id="IPR002656">
    <property type="entry name" value="Acyl_transf_3_dom"/>
</dbReference>
<feature type="transmembrane region" description="Helical" evidence="1">
    <location>
        <begin position="99"/>
        <end position="122"/>
    </location>
</feature>
<comment type="caution">
    <text evidence="3">The sequence shown here is derived from an EMBL/GenBank/DDBJ whole genome shotgun (WGS) entry which is preliminary data.</text>
</comment>
<keyword evidence="4" id="KW-1185">Reference proteome</keyword>
<dbReference type="RefSeq" id="WP_146272708.1">
    <property type="nucleotide sequence ID" value="NZ_VOEI01000006.1"/>
</dbReference>
<dbReference type="Pfam" id="PF01757">
    <property type="entry name" value="Acyl_transf_3"/>
    <property type="match status" value="1"/>
</dbReference>
<gene>
    <name evidence="3" type="ORF">FPZ42_15405</name>
</gene>
<accession>A0A563TYP2</accession>
<dbReference type="PANTHER" id="PTHR36927:SF4">
    <property type="entry name" value="BLR5718 PROTEIN"/>
    <property type="match status" value="1"/>
</dbReference>
<evidence type="ECO:0000256" key="1">
    <source>
        <dbReference type="SAM" id="Phobius"/>
    </source>
</evidence>
<feature type="transmembrane region" description="Helical" evidence="1">
    <location>
        <begin position="184"/>
        <end position="205"/>
    </location>
</feature>
<feature type="transmembrane region" description="Helical" evidence="1">
    <location>
        <begin position="142"/>
        <end position="164"/>
    </location>
</feature>
<protein>
    <submittedName>
        <fullName evidence="3">Acyltransferase</fullName>
    </submittedName>
</protein>
<evidence type="ECO:0000313" key="4">
    <source>
        <dbReference type="Proteomes" id="UP000318010"/>
    </source>
</evidence>
<keyword evidence="1" id="KW-0472">Membrane</keyword>
<name>A0A563TYP2_9SPHI</name>
<feature type="domain" description="Acyltransferase 3" evidence="2">
    <location>
        <begin position="16"/>
        <end position="367"/>
    </location>
</feature>
<feature type="transmembrane region" description="Helical" evidence="1">
    <location>
        <begin position="217"/>
        <end position="235"/>
    </location>
</feature>
<dbReference type="GO" id="GO:0016747">
    <property type="term" value="F:acyltransferase activity, transferring groups other than amino-acyl groups"/>
    <property type="evidence" value="ECO:0007669"/>
    <property type="project" value="InterPro"/>
</dbReference>
<sequence>MPQTQAAGQPSKPKIVYVDNIKVALTVLVILHHAFITYGAPGGWYYAEKTAKAAAVIPMTLFVAVNQSFFMGCFFLLSALFVPASYYKKGVLRFLSDRLLRFGVPLVFYAFILFPIMNFMVYRYAGKHPITFMQFLTGYDGWIQFGVLWFVWALLLFNIVYVLVVKLAGDKSLVFKAPSVPMMLLFAGVLSIITFLVRIIFPIGWTLQPFGFQLGHFSQYILLFVVGLIAANNNWLAQAEYKQGKLMAWFAVATIFIGFPAMYAIKVTLNNPTEWFNGGLHLEAAMYAFWEQFTGVAIIVALLFICKHTWNTQSKFMRSLSRSAFAVYILHPFVLISLSMLLINWQVDPVYKLLVLAPLGIIISFSLGGLVVRIPGVNRII</sequence>
<keyword evidence="1" id="KW-0812">Transmembrane</keyword>
<proteinExistence type="predicted"/>
<feature type="transmembrane region" description="Helical" evidence="1">
    <location>
        <begin position="21"/>
        <end position="40"/>
    </location>
</feature>
<feature type="transmembrane region" description="Helical" evidence="1">
    <location>
        <begin position="285"/>
        <end position="305"/>
    </location>
</feature>
<evidence type="ECO:0000313" key="3">
    <source>
        <dbReference type="EMBL" id="TWR24487.1"/>
    </source>
</evidence>
<dbReference type="AlphaFoldDB" id="A0A563TYP2"/>
<evidence type="ECO:0000259" key="2">
    <source>
        <dbReference type="Pfam" id="PF01757"/>
    </source>
</evidence>